<keyword evidence="2" id="KW-0547">Nucleotide-binding</keyword>
<dbReference type="Gene3D" id="2.60.120.10">
    <property type="entry name" value="Jelly Rolls"/>
    <property type="match status" value="2"/>
</dbReference>
<dbReference type="PANTHER" id="PTHR11635">
    <property type="entry name" value="CAMP-DEPENDENT PROTEIN KINASE REGULATORY CHAIN"/>
    <property type="match status" value="1"/>
</dbReference>
<evidence type="ECO:0000313" key="6">
    <source>
        <dbReference type="EMBL" id="PAA91031.1"/>
    </source>
</evidence>
<dbReference type="InterPro" id="IPR000595">
    <property type="entry name" value="cNMP-bd_dom"/>
</dbReference>
<feature type="domain" description="Cyclic nucleotide-binding" evidence="5">
    <location>
        <begin position="44"/>
        <end position="221"/>
    </location>
</feature>
<dbReference type="SMART" id="SM00100">
    <property type="entry name" value="cNMP"/>
    <property type="match status" value="2"/>
</dbReference>
<feature type="compositionally biased region" description="Basic and acidic residues" evidence="4">
    <location>
        <begin position="682"/>
        <end position="696"/>
    </location>
</feature>
<feature type="region of interest" description="Disordered" evidence="4">
    <location>
        <begin position="110"/>
        <end position="130"/>
    </location>
</feature>
<feature type="region of interest" description="Disordered" evidence="4">
    <location>
        <begin position="497"/>
        <end position="568"/>
    </location>
</feature>
<evidence type="ECO:0000313" key="7">
    <source>
        <dbReference type="Proteomes" id="UP000215902"/>
    </source>
</evidence>
<sequence>MSLSHIVQCISKSASERSDSEVIELVDWFLNMCPLNIKPDVARDILRNCAFRQCQRDDVIIRQGELGDSFYIILDGKVSVYINTEAVLDDPDDEATTTGGEEAAQAAVNATAAQPEQSRGPVSVSSLKRKASKGGTSAAVAAATAEKKELDRTKYGNFIVNFGAGKSFGELALINKDCVRNASIIADEPTLLIEVNRDLYNRSLRSVQEAELRERFEFVSRCNVFDSWPSKYRRQAAMSLRKENFGFDATIVRQGEPLDGLQFIVSGQAKVVVNIPMHPGQYPLLGLREFHFGSDEQPPTGSSQDRHHRAQTTPHRRVQQQQRQSQHQQRHLELSLVGPGELIGDIEHGMELPTYAQSIVCTQPSVVFILDAKNYDRLAQNKRNPGRSQDVLVERAKAKLISRAGRPLDWGVPLIRCLYERIVAARRLEAHRREVAASAAAAPSYAVKSASVSHFIPSRGALIDPYGPGTVFYRNRVKREQRAAQAARLTASTKQIKTKNLQQQGNKKTAELAAPDGSSSKLPLGEEEEEQEDDEQEEEAAEQSSFNNLSNQLRQKKQFEDADTSSERLSNLESRIDNWLRSVDGTKAGVTVRPVTVMNRFRNEDDHKIHPGRRVCLRPRRLPITRLTTAFSGLLGDGHGGDDDNEGREEDDHEDPEIFITEQQVDEAAVGSSFVSFAGDGQRSHDSRLNEADGGRRSTLRHSQPTRPQLLHPGAVHRAQSSSPTVGAAAGQTAPPTKPEGAATAGSGRRQQLPSLLDSPEHHRSSQMWRSAAASAAESALTPAERRENTAAVLKEILSNQTLPEDVKATLMDLQKMSNVLPDLDSRQFGSGRAKKAAPRGTVGLGGVCYRCRRHHLASSLT</sequence>
<feature type="compositionally biased region" description="Low complexity" evidence="4">
    <location>
        <begin position="771"/>
        <end position="780"/>
    </location>
</feature>
<feature type="compositionally biased region" description="Polar residues" evidence="4">
    <location>
        <begin position="544"/>
        <end position="553"/>
    </location>
</feature>
<evidence type="ECO:0000256" key="1">
    <source>
        <dbReference type="ARBA" id="ARBA00005753"/>
    </source>
</evidence>
<keyword evidence="7" id="KW-1185">Reference proteome</keyword>
<feature type="region of interest" description="Disordered" evidence="4">
    <location>
        <begin position="676"/>
        <end position="785"/>
    </location>
</feature>
<feature type="compositionally biased region" description="Acidic residues" evidence="4">
    <location>
        <begin position="525"/>
        <end position="541"/>
    </location>
</feature>
<dbReference type="InterPro" id="IPR018488">
    <property type="entry name" value="cNMP-bd_CS"/>
</dbReference>
<keyword evidence="3" id="KW-0114">cAMP</keyword>
<dbReference type="PANTHER" id="PTHR11635:SF152">
    <property type="entry name" value="CAMP-DEPENDENT PROTEIN KINASE TYPE I REGULATORY SUBUNIT-RELATED"/>
    <property type="match status" value="1"/>
</dbReference>
<dbReference type="GO" id="GO:0030552">
    <property type="term" value="F:cAMP binding"/>
    <property type="evidence" value="ECO:0007669"/>
    <property type="project" value="UniProtKB-KW"/>
</dbReference>
<dbReference type="STRING" id="282301.A0A267GYA5"/>
<dbReference type="InterPro" id="IPR018490">
    <property type="entry name" value="cNMP-bd_dom_sf"/>
</dbReference>
<dbReference type="GO" id="GO:0004862">
    <property type="term" value="F:cAMP-dependent protein kinase inhibitor activity"/>
    <property type="evidence" value="ECO:0007669"/>
    <property type="project" value="TreeGrafter"/>
</dbReference>
<organism evidence="6 7">
    <name type="scientific">Macrostomum lignano</name>
    <dbReference type="NCBI Taxonomy" id="282301"/>
    <lineage>
        <taxon>Eukaryota</taxon>
        <taxon>Metazoa</taxon>
        <taxon>Spiralia</taxon>
        <taxon>Lophotrochozoa</taxon>
        <taxon>Platyhelminthes</taxon>
        <taxon>Rhabditophora</taxon>
        <taxon>Macrostomorpha</taxon>
        <taxon>Macrostomida</taxon>
        <taxon>Macrostomidae</taxon>
        <taxon>Macrostomum</taxon>
    </lineage>
</organism>
<feature type="domain" description="Cyclic nucleotide-binding" evidence="5">
    <location>
        <begin position="224"/>
        <end position="274"/>
    </location>
</feature>
<protein>
    <recommendedName>
        <fullName evidence="5">Cyclic nucleotide-binding domain-containing protein</fullName>
    </recommendedName>
</protein>
<reference evidence="6 7" key="1">
    <citation type="submission" date="2017-06" db="EMBL/GenBank/DDBJ databases">
        <title>A platform for efficient transgenesis in Macrostomum lignano, a flatworm model organism for stem cell research.</title>
        <authorList>
            <person name="Berezikov E."/>
        </authorList>
    </citation>
    <scope>NUCLEOTIDE SEQUENCE [LARGE SCALE GENOMIC DNA]</scope>
    <source>
        <strain evidence="6">DV1</strain>
        <tissue evidence="6">Whole organism</tissue>
    </source>
</reference>
<comment type="similarity">
    <text evidence="1">Belongs to the cAMP-dependent kinase regulatory chain family.</text>
</comment>
<feature type="compositionally biased region" description="Acidic residues" evidence="4">
    <location>
        <begin position="643"/>
        <end position="653"/>
    </location>
</feature>
<gene>
    <name evidence="6" type="ORF">BOX15_Mlig022214g1</name>
</gene>
<evidence type="ECO:0000259" key="5">
    <source>
        <dbReference type="PROSITE" id="PS50042"/>
    </source>
</evidence>
<dbReference type="PRINTS" id="PR00103">
    <property type="entry name" value="CAMPKINASE"/>
</dbReference>
<dbReference type="SUPFAM" id="SSF51206">
    <property type="entry name" value="cAMP-binding domain-like"/>
    <property type="match status" value="2"/>
</dbReference>
<evidence type="ECO:0000256" key="2">
    <source>
        <dbReference type="ARBA" id="ARBA00022566"/>
    </source>
</evidence>
<keyword evidence="2" id="KW-0116">cAMP-binding</keyword>
<feature type="compositionally biased region" description="Polar residues" evidence="4">
    <location>
        <begin position="497"/>
        <end position="507"/>
    </location>
</feature>
<feature type="region of interest" description="Disordered" evidence="4">
    <location>
        <begin position="633"/>
        <end position="653"/>
    </location>
</feature>
<dbReference type="GO" id="GO:0005952">
    <property type="term" value="C:cAMP-dependent protein kinase complex"/>
    <property type="evidence" value="ECO:0007669"/>
    <property type="project" value="InterPro"/>
</dbReference>
<dbReference type="GO" id="GO:0034236">
    <property type="term" value="F:protein kinase A catalytic subunit binding"/>
    <property type="evidence" value="ECO:0007669"/>
    <property type="project" value="TreeGrafter"/>
</dbReference>
<dbReference type="AlphaFoldDB" id="A0A267GYA5"/>
<dbReference type="PROSITE" id="PS00888">
    <property type="entry name" value="CNMP_BINDING_1"/>
    <property type="match status" value="1"/>
</dbReference>
<dbReference type="OrthoDB" id="2021138at2759"/>
<comment type="caution">
    <text evidence="6">The sequence shown here is derived from an EMBL/GenBank/DDBJ whole genome shotgun (WGS) entry which is preliminary data.</text>
</comment>
<dbReference type="InterPro" id="IPR050503">
    <property type="entry name" value="cAMP-dep_PK_reg_su-like"/>
</dbReference>
<dbReference type="PROSITE" id="PS50042">
    <property type="entry name" value="CNMP_BINDING_3"/>
    <property type="match status" value="2"/>
</dbReference>
<evidence type="ECO:0000256" key="3">
    <source>
        <dbReference type="ARBA" id="ARBA00023149"/>
    </source>
</evidence>
<dbReference type="GO" id="GO:0005829">
    <property type="term" value="C:cytosol"/>
    <property type="evidence" value="ECO:0007669"/>
    <property type="project" value="TreeGrafter"/>
</dbReference>
<feature type="compositionally biased region" description="Basic residues" evidence="4">
    <location>
        <begin position="306"/>
        <end position="318"/>
    </location>
</feature>
<dbReference type="CDD" id="cd00038">
    <property type="entry name" value="CAP_ED"/>
    <property type="match status" value="1"/>
</dbReference>
<accession>A0A267GYA5</accession>
<dbReference type="InterPro" id="IPR014710">
    <property type="entry name" value="RmlC-like_jellyroll"/>
</dbReference>
<dbReference type="Proteomes" id="UP000215902">
    <property type="component" value="Unassembled WGS sequence"/>
</dbReference>
<dbReference type="EMBL" id="NIVC01000096">
    <property type="protein sequence ID" value="PAA91031.1"/>
    <property type="molecule type" value="Genomic_DNA"/>
</dbReference>
<evidence type="ECO:0000256" key="4">
    <source>
        <dbReference type="SAM" id="MobiDB-lite"/>
    </source>
</evidence>
<feature type="region of interest" description="Disordered" evidence="4">
    <location>
        <begin position="293"/>
        <end position="331"/>
    </location>
</feature>
<name>A0A267GYA5_9PLAT</name>
<proteinExistence type="inferred from homology"/>